<dbReference type="GO" id="GO:0004497">
    <property type="term" value="F:monooxygenase activity"/>
    <property type="evidence" value="ECO:0007669"/>
    <property type="project" value="UniProtKB-KW"/>
</dbReference>
<comment type="caution">
    <text evidence="2">The sequence shown here is derived from an EMBL/GenBank/DDBJ whole genome shotgun (WGS) entry which is preliminary data.</text>
</comment>
<evidence type="ECO:0000313" key="2">
    <source>
        <dbReference type="EMBL" id="PWS30522.1"/>
    </source>
</evidence>
<organism evidence="2 3">
    <name type="scientific">Pedobacter paludis</name>
    <dbReference type="NCBI Taxonomy" id="2203212"/>
    <lineage>
        <taxon>Bacteria</taxon>
        <taxon>Pseudomonadati</taxon>
        <taxon>Bacteroidota</taxon>
        <taxon>Sphingobacteriia</taxon>
        <taxon>Sphingobacteriales</taxon>
        <taxon>Sphingobacteriaceae</taxon>
        <taxon>Pedobacter</taxon>
    </lineage>
</organism>
<dbReference type="PROSITE" id="PS51725">
    <property type="entry name" value="ABM"/>
    <property type="match status" value="1"/>
</dbReference>
<dbReference type="EMBL" id="QGNY01000006">
    <property type="protein sequence ID" value="PWS30522.1"/>
    <property type="molecule type" value="Genomic_DNA"/>
</dbReference>
<evidence type="ECO:0000259" key="1">
    <source>
        <dbReference type="PROSITE" id="PS51725"/>
    </source>
</evidence>
<protein>
    <submittedName>
        <fullName evidence="2">Antibiotic biosynthesis monooxygenase</fullName>
    </submittedName>
</protein>
<accession>A0A317EVN8</accession>
<keyword evidence="2" id="KW-0560">Oxidoreductase</keyword>
<dbReference type="PANTHER" id="PTHR34474:SF2">
    <property type="entry name" value="SIGNAL TRANSDUCTION PROTEIN TRAP"/>
    <property type="match status" value="1"/>
</dbReference>
<dbReference type="InterPro" id="IPR007138">
    <property type="entry name" value="ABM_dom"/>
</dbReference>
<name>A0A317EVN8_9SPHI</name>
<gene>
    <name evidence="2" type="ORF">DF947_16415</name>
</gene>
<dbReference type="AlphaFoldDB" id="A0A317EVN8"/>
<dbReference type="PANTHER" id="PTHR34474">
    <property type="entry name" value="SIGNAL TRANSDUCTION PROTEIN TRAP"/>
    <property type="match status" value="1"/>
</dbReference>
<dbReference type="SUPFAM" id="SSF54909">
    <property type="entry name" value="Dimeric alpha+beta barrel"/>
    <property type="match status" value="1"/>
</dbReference>
<dbReference type="InterPro" id="IPR050404">
    <property type="entry name" value="Heme-degrading_MO"/>
</dbReference>
<keyword evidence="2" id="KW-0503">Monooxygenase</keyword>
<dbReference type="InterPro" id="IPR011008">
    <property type="entry name" value="Dimeric_a/b-barrel"/>
</dbReference>
<dbReference type="Pfam" id="PF03992">
    <property type="entry name" value="ABM"/>
    <property type="match status" value="1"/>
</dbReference>
<dbReference type="RefSeq" id="WP_109931142.1">
    <property type="nucleotide sequence ID" value="NZ_QGNY01000006.1"/>
</dbReference>
<keyword evidence="3" id="KW-1185">Reference proteome</keyword>
<feature type="domain" description="ABM" evidence="1">
    <location>
        <begin position="27"/>
        <end position="118"/>
    </location>
</feature>
<proteinExistence type="predicted"/>
<dbReference type="Proteomes" id="UP000245391">
    <property type="component" value="Unassembled WGS sequence"/>
</dbReference>
<reference evidence="3" key="1">
    <citation type="submission" date="2018-05" db="EMBL/GenBank/DDBJ databases">
        <title>Pedobacter paludis sp. nov., isolated from wetland soil.</title>
        <authorList>
            <person name="Zhang Y."/>
        </authorList>
    </citation>
    <scope>NUCLEOTIDE SEQUENCE [LARGE SCALE GENOMIC DNA]</scope>
    <source>
        <strain evidence="3">R-8</strain>
    </source>
</reference>
<evidence type="ECO:0000313" key="3">
    <source>
        <dbReference type="Proteomes" id="UP000245391"/>
    </source>
</evidence>
<dbReference type="Gene3D" id="3.30.70.100">
    <property type="match status" value="1"/>
</dbReference>
<sequence>MNDGTESPFRDLGLNGRKSKAPLGIGVLEVAILNVKAGLSADFEKAFNEAQKIISSMDGYISHQLKKCIEEADKYILLVNWETLEAHTEGFRGSEAYQDWKKLLHHFYDPFPTVEHYITP</sequence>
<dbReference type="OrthoDB" id="9798157at2"/>